<comment type="similarity">
    <text evidence="5">Belongs to the alanine racemase family.</text>
</comment>
<dbReference type="GO" id="GO:0030632">
    <property type="term" value="P:D-alanine biosynthetic process"/>
    <property type="evidence" value="ECO:0007669"/>
    <property type="project" value="UniProtKB-UniRule"/>
</dbReference>
<feature type="active site" description="Proton acceptor; specific for D-alanine" evidence="5">
    <location>
        <position position="33"/>
    </location>
</feature>
<dbReference type="PANTHER" id="PTHR30511:SF0">
    <property type="entry name" value="ALANINE RACEMASE, CATABOLIC-RELATED"/>
    <property type="match status" value="1"/>
</dbReference>
<evidence type="ECO:0000256" key="1">
    <source>
        <dbReference type="ARBA" id="ARBA00000316"/>
    </source>
</evidence>
<dbReference type="PANTHER" id="PTHR30511">
    <property type="entry name" value="ALANINE RACEMASE"/>
    <property type="match status" value="1"/>
</dbReference>
<dbReference type="InterPro" id="IPR011079">
    <property type="entry name" value="Ala_racemase_C"/>
</dbReference>
<dbReference type="InterPro" id="IPR029066">
    <property type="entry name" value="PLP-binding_barrel"/>
</dbReference>
<protein>
    <recommendedName>
        <fullName evidence="5">Alanine racemase</fullName>
        <ecNumber evidence="5">5.1.1.1</ecNumber>
    </recommendedName>
</protein>
<dbReference type="InterPro" id="IPR020622">
    <property type="entry name" value="Ala_racemase_pyridoxalP-BS"/>
</dbReference>
<accession>A0A7C0WRK2</accession>
<comment type="function">
    <text evidence="5">Catalyzes the interconversion of L-alanine and D-alanine. May also act on other amino acids.</text>
</comment>
<evidence type="ECO:0000259" key="8">
    <source>
        <dbReference type="SMART" id="SM01005"/>
    </source>
</evidence>
<evidence type="ECO:0000313" key="9">
    <source>
        <dbReference type="EMBL" id="HDL89664.1"/>
    </source>
</evidence>
<dbReference type="SUPFAM" id="SSF51419">
    <property type="entry name" value="PLP-binding barrel"/>
    <property type="match status" value="1"/>
</dbReference>
<reference evidence="9" key="1">
    <citation type="journal article" date="2020" name="mSystems">
        <title>Genome- and Community-Level Interaction Insights into Carbon Utilization and Element Cycling Functions of Hydrothermarchaeota in Hydrothermal Sediment.</title>
        <authorList>
            <person name="Zhou Z."/>
            <person name="Liu Y."/>
            <person name="Xu W."/>
            <person name="Pan J."/>
            <person name="Luo Z.H."/>
            <person name="Li M."/>
        </authorList>
    </citation>
    <scope>NUCLEOTIDE SEQUENCE [LARGE SCALE GENOMIC DNA]</scope>
    <source>
        <strain evidence="9">HyVt-19</strain>
    </source>
</reference>
<evidence type="ECO:0000256" key="6">
    <source>
        <dbReference type="PIRSR" id="PIRSR600821-50"/>
    </source>
</evidence>
<dbReference type="GO" id="GO:0005829">
    <property type="term" value="C:cytosol"/>
    <property type="evidence" value="ECO:0007669"/>
    <property type="project" value="TreeGrafter"/>
</dbReference>
<dbReference type="SUPFAM" id="SSF50621">
    <property type="entry name" value="Alanine racemase C-terminal domain-like"/>
    <property type="match status" value="1"/>
</dbReference>
<feature type="binding site" evidence="5 7">
    <location>
        <position position="303"/>
    </location>
    <ligand>
        <name>substrate</name>
    </ligand>
</feature>
<dbReference type="EMBL" id="DQZW01000097">
    <property type="protein sequence ID" value="HDL89664.1"/>
    <property type="molecule type" value="Genomic_DNA"/>
</dbReference>
<organism evidence="9">
    <name type="scientific">Thermodesulforhabdus norvegica</name>
    <dbReference type="NCBI Taxonomy" id="39841"/>
    <lineage>
        <taxon>Bacteria</taxon>
        <taxon>Pseudomonadati</taxon>
        <taxon>Thermodesulfobacteriota</taxon>
        <taxon>Syntrophobacteria</taxon>
        <taxon>Syntrophobacterales</taxon>
        <taxon>Thermodesulforhabdaceae</taxon>
        <taxon>Thermodesulforhabdus</taxon>
    </lineage>
</organism>
<feature type="domain" description="Alanine racemase C-terminal" evidence="8">
    <location>
        <begin position="234"/>
        <end position="362"/>
    </location>
</feature>
<feature type="active site" description="Proton acceptor; specific for L-alanine" evidence="5">
    <location>
        <position position="255"/>
    </location>
</feature>
<dbReference type="EC" id="5.1.1.1" evidence="5"/>
<evidence type="ECO:0000256" key="4">
    <source>
        <dbReference type="ARBA" id="ARBA00023235"/>
    </source>
</evidence>
<feature type="modified residue" description="N6-(pyridoxal phosphate)lysine" evidence="5 6">
    <location>
        <position position="33"/>
    </location>
</feature>
<sequence>MHNWVEINLDNLRHNFEFIRKMVHPSAVMPVVKSDAYGHGMVETAKALRDAGAEMFAVSKLAEAVRLQEVGIKVPIILLSGVIDGEYEEALNRGIRPVVFTSEHLKKCQETAERCRKNFPIHIKLDTGMGRLGFRIDRINTVLSMVSTCKNVVIEGIMTHFADADSDDLSYTRFQCDLFRRAVQRFQEMNIRPRWIHASNSAATFLFPEARFNLVRPGLALYGPTFFAPQLLPVMSLKARVIQVKDVPPGSPIGYGRTFTTPERMKIATVSVGYSDGYPRALSNKGVVLIRGQRCPLVGRVSMNLITVNVSHLKEVREGDEVVLMGCQSGASIFGDDVADLAGTISYEIYCRIGTNPVKRFLSESSQS</sequence>
<evidence type="ECO:0000256" key="3">
    <source>
        <dbReference type="ARBA" id="ARBA00022898"/>
    </source>
</evidence>
<dbReference type="Gene3D" id="2.40.37.10">
    <property type="entry name" value="Lyase, Ornithine Decarboxylase, Chain A, domain 1"/>
    <property type="match status" value="1"/>
</dbReference>
<name>A0A7C0WRK2_9BACT</name>
<dbReference type="NCBIfam" id="TIGR00492">
    <property type="entry name" value="alr"/>
    <property type="match status" value="1"/>
</dbReference>
<dbReference type="PRINTS" id="PR00992">
    <property type="entry name" value="ALARACEMASE"/>
</dbReference>
<dbReference type="Pfam" id="PF00842">
    <property type="entry name" value="Ala_racemase_C"/>
    <property type="match status" value="1"/>
</dbReference>
<comment type="cofactor">
    <cofactor evidence="2 5 6">
        <name>pyridoxal 5'-phosphate</name>
        <dbReference type="ChEBI" id="CHEBI:597326"/>
    </cofactor>
</comment>
<dbReference type="InterPro" id="IPR001608">
    <property type="entry name" value="Ala_racemase_N"/>
</dbReference>
<dbReference type="HAMAP" id="MF_01201">
    <property type="entry name" value="Ala_racemase"/>
    <property type="match status" value="1"/>
</dbReference>
<proteinExistence type="inferred from homology"/>
<comment type="pathway">
    <text evidence="5">Amino-acid biosynthesis; D-alanine biosynthesis; D-alanine from L-alanine: step 1/1.</text>
</comment>
<dbReference type="SMART" id="SM01005">
    <property type="entry name" value="Ala_racemase_C"/>
    <property type="match status" value="1"/>
</dbReference>
<dbReference type="Pfam" id="PF01168">
    <property type="entry name" value="Ala_racemase_N"/>
    <property type="match status" value="1"/>
</dbReference>
<dbReference type="AlphaFoldDB" id="A0A7C0WRK2"/>
<evidence type="ECO:0000256" key="2">
    <source>
        <dbReference type="ARBA" id="ARBA00001933"/>
    </source>
</evidence>
<dbReference type="FunFam" id="3.20.20.10:FF:000002">
    <property type="entry name" value="Alanine racemase"/>
    <property type="match status" value="1"/>
</dbReference>
<comment type="catalytic activity">
    <reaction evidence="1 5">
        <text>L-alanine = D-alanine</text>
        <dbReference type="Rhea" id="RHEA:20249"/>
        <dbReference type="ChEBI" id="CHEBI:57416"/>
        <dbReference type="ChEBI" id="CHEBI:57972"/>
        <dbReference type="EC" id="5.1.1.1"/>
    </reaction>
</comment>
<dbReference type="Gene3D" id="3.20.20.10">
    <property type="entry name" value="Alanine racemase"/>
    <property type="match status" value="1"/>
</dbReference>
<gene>
    <name evidence="9" type="primary">alr</name>
    <name evidence="9" type="ORF">ENG14_02035</name>
</gene>
<dbReference type="GO" id="GO:0030170">
    <property type="term" value="F:pyridoxal phosphate binding"/>
    <property type="evidence" value="ECO:0007669"/>
    <property type="project" value="UniProtKB-UniRule"/>
</dbReference>
<comment type="caution">
    <text evidence="9">The sequence shown here is derived from an EMBL/GenBank/DDBJ whole genome shotgun (WGS) entry which is preliminary data.</text>
</comment>
<feature type="binding site" evidence="5 7">
    <location>
        <position position="131"/>
    </location>
    <ligand>
        <name>substrate</name>
    </ligand>
</feature>
<dbReference type="InterPro" id="IPR009006">
    <property type="entry name" value="Ala_racemase/Decarboxylase_C"/>
</dbReference>
<evidence type="ECO:0000256" key="7">
    <source>
        <dbReference type="PIRSR" id="PIRSR600821-52"/>
    </source>
</evidence>
<keyword evidence="3 5" id="KW-0663">Pyridoxal phosphate</keyword>
<dbReference type="Proteomes" id="UP000886355">
    <property type="component" value="Unassembled WGS sequence"/>
</dbReference>
<dbReference type="CDD" id="cd00430">
    <property type="entry name" value="PLPDE_III_AR"/>
    <property type="match status" value="1"/>
</dbReference>
<dbReference type="UniPathway" id="UPA00042">
    <property type="reaction ID" value="UER00497"/>
</dbReference>
<dbReference type="GO" id="GO:0008784">
    <property type="term" value="F:alanine racemase activity"/>
    <property type="evidence" value="ECO:0007669"/>
    <property type="project" value="UniProtKB-UniRule"/>
</dbReference>
<evidence type="ECO:0000256" key="5">
    <source>
        <dbReference type="HAMAP-Rule" id="MF_01201"/>
    </source>
</evidence>
<dbReference type="InterPro" id="IPR000821">
    <property type="entry name" value="Ala_racemase"/>
</dbReference>
<keyword evidence="4 5" id="KW-0413">Isomerase</keyword>
<dbReference type="PROSITE" id="PS00395">
    <property type="entry name" value="ALANINE_RACEMASE"/>
    <property type="match status" value="1"/>
</dbReference>